<proteinExistence type="predicted"/>
<dbReference type="OrthoDB" id="1907061at2759"/>
<sequence length="129" mass="13715">MAWAQAERAREFAAEKEEGARQAMAGDAVARKGETNESAWQQDQDVRRRAAEKAQEEQRSAREPSEADKGRSATENIYGKARGAMGAFGEKMVMPTDVVEQKRAEAAGADGNAAAAPANGCGGRDEQGS</sequence>
<feature type="non-terminal residue" evidence="2">
    <location>
        <position position="1"/>
    </location>
</feature>
<feature type="region of interest" description="Disordered" evidence="1">
    <location>
        <begin position="103"/>
        <end position="129"/>
    </location>
</feature>
<feature type="compositionally biased region" description="Basic and acidic residues" evidence="1">
    <location>
        <begin position="44"/>
        <end position="72"/>
    </location>
</feature>
<dbReference type="Gramene" id="TVU04183">
    <property type="protein sequence ID" value="TVU04183"/>
    <property type="gene ID" value="EJB05_50276"/>
</dbReference>
<comment type="caution">
    <text evidence="2">The sequence shown here is derived from an EMBL/GenBank/DDBJ whole genome shotgun (WGS) entry which is preliminary data.</text>
</comment>
<dbReference type="AlphaFoldDB" id="A0A5J9SYT0"/>
<organism evidence="2 3">
    <name type="scientific">Eragrostis curvula</name>
    <name type="common">weeping love grass</name>
    <dbReference type="NCBI Taxonomy" id="38414"/>
    <lineage>
        <taxon>Eukaryota</taxon>
        <taxon>Viridiplantae</taxon>
        <taxon>Streptophyta</taxon>
        <taxon>Embryophyta</taxon>
        <taxon>Tracheophyta</taxon>
        <taxon>Spermatophyta</taxon>
        <taxon>Magnoliopsida</taxon>
        <taxon>Liliopsida</taxon>
        <taxon>Poales</taxon>
        <taxon>Poaceae</taxon>
        <taxon>PACMAD clade</taxon>
        <taxon>Chloridoideae</taxon>
        <taxon>Eragrostideae</taxon>
        <taxon>Eragrostidinae</taxon>
        <taxon>Eragrostis</taxon>
    </lineage>
</organism>
<reference evidence="2 3" key="1">
    <citation type="journal article" date="2019" name="Sci. Rep.">
        <title>A high-quality genome of Eragrostis curvula grass provides insights into Poaceae evolution and supports new strategies to enhance forage quality.</title>
        <authorList>
            <person name="Carballo J."/>
            <person name="Santos B.A.C.M."/>
            <person name="Zappacosta D."/>
            <person name="Garbus I."/>
            <person name="Selva J.P."/>
            <person name="Gallo C.A."/>
            <person name="Diaz A."/>
            <person name="Albertini E."/>
            <person name="Caccamo M."/>
            <person name="Echenique V."/>
        </authorList>
    </citation>
    <scope>NUCLEOTIDE SEQUENCE [LARGE SCALE GENOMIC DNA]</scope>
    <source>
        <strain evidence="3">cv. Victoria</strain>
        <tissue evidence="2">Leaf</tissue>
    </source>
</reference>
<accession>A0A5J9SYT0</accession>
<feature type="compositionally biased region" description="Low complexity" evidence="1">
    <location>
        <begin position="106"/>
        <end position="119"/>
    </location>
</feature>
<protein>
    <submittedName>
        <fullName evidence="2">Uncharacterized protein</fullName>
    </submittedName>
</protein>
<dbReference type="Proteomes" id="UP000324897">
    <property type="component" value="Unassembled WGS sequence"/>
</dbReference>
<evidence type="ECO:0000256" key="1">
    <source>
        <dbReference type="SAM" id="MobiDB-lite"/>
    </source>
</evidence>
<evidence type="ECO:0000313" key="3">
    <source>
        <dbReference type="Proteomes" id="UP000324897"/>
    </source>
</evidence>
<gene>
    <name evidence="2" type="ORF">EJB05_50276</name>
</gene>
<dbReference type="EMBL" id="RWGY01000088">
    <property type="protein sequence ID" value="TVU04183.1"/>
    <property type="molecule type" value="Genomic_DNA"/>
</dbReference>
<evidence type="ECO:0000313" key="2">
    <source>
        <dbReference type="EMBL" id="TVU04183.1"/>
    </source>
</evidence>
<feature type="region of interest" description="Disordered" evidence="1">
    <location>
        <begin position="1"/>
        <end position="78"/>
    </location>
</feature>
<keyword evidence="3" id="KW-1185">Reference proteome</keyword>
<name>A0A5J9SYT0_9POAL</name>
<feature type="compositionally biased region" description="Basic and acidic residues" evidence="1">
    <location>
        <begin position="7"/>
        <end position="20"/>
    </location>
</feature>